<evidence type="ECO:0000313" key="3">
    <source>
        <dbReference type="Proteomes" id="UP000789524"/>
    </source>
</evidence>
<proteinExistence type="predicted"/>
<name>A0A8J2QHI2_9NEOP</name>
<evidence type="ECO:0000256" key="1">
    <source>
        <dbReference type="SAM" id="MobiDB-lite"/>
    </source>
</evidence>
<feature type="region of interest" description="Disordered" evidence="1">
    <location>
        <begin position="20"/>
        <end position="41"/>
    </location>
</feature>
<protein>
    <submittedName>
        <fullName evidence="2">(African queen) hypothetical protein</fullName>
    </submittedName>
</protein>
<dbReference type="Proteomes" id="UP000789524">
    <property type="component" value="Unassembled WGS sequence"/>
</dbReference>
<accession>A0A8J2QHI2</accession>
<dbReference type="OrthoDB" id="413361at2759"/>
<gene>
    <name evidence="2" type="ORF">DCHRY22_LOCUS4118</name>
</gene>
<reference evidence="2" key="1">
    <citation type="submission" date="2021-09" db="EMBL/GenBank/DDBJ databases">
        <authorList>
            <person name="Martin H S."/>
        </authorList>
    </citation>
    <scope>NUCLEOTIDE SEQUENCE</scope>
</reference>
<sequence length="123" mass="14027">MLAEPKISGKLWHRRLAHINSEDMNKKRPKTQKGCDSDTSVYEDGNEILTETLTTDNLAQEENAELLKALAGPESEQCKRAMSDELQSFEDNDAWELVDNPGDVTIMKCRWVLNKKFDVDNNN</sequence>
<dbReference type="EMBL" id="CAKASE010000049">
    <property type="protein sequence ID" value="CAG9562845.1"/>
    <property type="molecule type" value="Genomic_DNA"/>
</dbReference>
<comment type="caution">
    <text evidence="2">The sequence shown here is derived from an EMBL/GenBank/DDBJ whole genome shotgun (WGS) entry which is preliminary data.</text>
</comment>
<keyword evidence="3" id="KW-1185">Reference proteome</keyword>
<dbReference type="AlphaFoldDB" id="A0A8J2QHI2"/>
<organism evidence="2 3">
    <name type="scientific">Danaus chrysippus</name>
    <name type="common">African queen</name>
    <dbReference type="NCBI Taxonomy" id="151541"/>
    <lineage>
        <taxon>Eukaryota</taxon>
        <taxon>Metazoa</taxon>
        <taxon>Ecdysozoa</taxon>
        <taxon>Arthropoda</taxon>
        <taxon>Hexapoda</taxon>
        <taxon>Insecta</taxon>
        <taxon>Pterygota</taxon>
        <taxon>Neoptera</taxon>
        <taxon>Endopterygota</taxon>
        <taxon>Lepidoptera</taxon>
        <taxon>Glossata</taxon>
        <taxon>Ditrysia</taxon>
        <taxon>Papilionoidea</taxon>
        <taxon>Nymphalidae</taxon>
        <taxon>Danainae</taxon>
        <taxon>Danaini</taxon>
        <taxon>Danaina</taxon>
        <taxon>Danaus</taxon>
        <taxon>Anosia</taxon>
    </lineage>
</organism>
<evidence type="ECO:0000313" key="2">
    <source>
        <dbReference type="EMBL" id="CAG9562845.1"/>
    </source>
</evidence>